<protein>
    <submittedName>
        <fullName evidence="1">Uncharacterized protein</fullName>
    </submittedName>
</protein>
<dbReference type="Proteomes" id="UP001429580">
    <property type="component" value="Unassembled WGS sequence"/>
</dbReference>
<comment type="caution">
    <text evidence="1">The sequence shown here is derived from an EMBL/GenBank/DDBJ whole genome shotgun (WGS) entry which is preliminary data.</text>
</comment>
<accession>A0ABX0UZD0</accession>
<dbReference type="RefSeq" id="WP_208394099.1">
    <property type="nucleotide sequence ID" value="NZ_JAASQI010000002.1"/>
</dbReference>
<name>A0ABX0UZD0_9HYPH</name>
<proteinExistence type="predicted"/>
<organism evidence="1 2">
    <name type="scientific">Pseudochelatococcus lubricantis</name>
    <dbReference type="NCBI Taxonomy" id="1538102"/>
    <lineage>
        <taxon>Bacteria</taxon>
        <taxon>Pseudomonadati</taxon>
        <taxon>Pseudomonadota</taxon>
        <taxon>Alphaproteobacteria</taxon>
        <taxon>Hyphomicrobiales</taxon>
        <taxon>Chelatococcaceae</taxon>
        <taxon>Pseudochelatococcus</taxon>
    </lineage>
</organism>
<evidence type="ECO:0000313" key="2">
    <source>
        <dbReference type="Proteomes" id="UP001429580"/>
    </source>
</evidence>
<sequence length="67" mass="7932">MADDDLAPYWQVVLQWRREHTYVAGEMPLTVVRELLDAVFSDDGVVPWVCRSYLGSYMTPEQNIWRR</sequence>
<gene>
    <name evidence="1" type="ORF">FHS82_001066</name>
</gene>
<dbReference type="EMBL" id="JAASQI010000002">
    <property type="protein sequence ID" value="NIJ57240.1"/>
    <property type="molecule type" value="Genomic_DNA"/>
</dbReference>
<evidence type="ECO:0000313" key="1">
    <source>
        <dbReference type="EMBL" id="NIJ57240.1"/>
    </source>
</evidence>
<keyword evidence="2" id="KW-1185">Reference proteome</keyword>
<reference evidence="1 2" key="1">
    <citation type="submission" date="2020-03" db="EMBL/GenBank/DDBJ databases">
        <title>Genomic Encyclopedia of Type Strains, Phase IV (KMG-IV): sequencing the most valuable type-strain genomes for metagenomic binning, comparative biology and taxonomic classification.</title>
        <authorList>
            <person name="Goeker M."/>
        </authorList>
    </citation>
    <scope>NUCLEOTIDE SEQUENCE [LARGE SCALE GENOMIC DNA]</scope>
    <source>
        <strain evidence="1 2">DSM 103870</strain>
    </source>
</reference>